<dbReference type="RefSeq" id="WP_113893883.1">
    <property type="nucleotide sequence ID" value="NZ_JANJGA010000006.1"/>
</dbReference>
<evidence type="ECO:0000256" key="2">
    <source>
        <dbReference type="ARBA" id="ARBA00022525"/>
    </source>
</evidence>
<evidence type="ECO:0000256" key="1">
    <source>
        <dbReference type="ARBA" id="ARBA00004613"/>
    </source>
</evidence>
<name>A0A366MVF8_9BACT</name>
<dbReference type="InterPro" id="IPR011050">
    <property type="entry name" value="Pectin_lyase_fold/virulence"/>
</dbReference>
<dbReference type="Proteomes" id="UP000252669">
    <property type="component" value="Unassembled WGS sequence"/>
</dbReference>
<dbReference type="Gene3D" id="2.160.20.10">
    <property type="entry name" value="Single-stranded right-handed beta-helix, Pectin lyase-like"/>
    <property type="match status" value="1"/>
</dbReference>
<gene>
    <name evidence="5" type="ORF">CRU91_04625</name>
</gene>
<dbReference type="Gene3D" id="2.160.20.110">
    <property type="match status" value="3"/>
</dbReference>
<protein>
    <recommendedName>
        <fullName evidence="4">Filamentous haemagglutinin FhaB/tRNA nuclease CdiA-like TPS domain-containing protein</fullName>
    </recommendedName>
</protein>
<accession>A0A366MVF8</accession>
<dbReference type="OrthoDB" id="468094at2"/>
<keyword evidence="2" id="KW-0964">Secreted</keyword>
<dbReference type="Pfam" id="PF05860">
    <property type="entry name" value="TPS"/>
    <property type="match status" value="1"/>
</dbReference>
<dbReference type="SUPFAM" id="SSF51126">
    <property type="entry name" value="Pectin lyase-like"/>
    <property type="match status" value="1"/>
</dbReference>
<evidence type="ECO:0000313" key="5">
    <source>
        <dbReference type="EMBL" id="RBQ29372.1"/>
    </source>
</evidence>
<comment type="subcellular location">
    <subcellularLocation>
        <location evidence="1">Secreted</location>
    </subcellularLocation>
</comment>
<dbReference type="SMART" id="SM00912">
    <property type="entry name" value="Haemagg_act"/>
    <property type="match status" value="1"/>
</dbReference>
<feature type="domain" description="Filamentous haemagglutinin FhaB/tRNA nuclease CdiA-like TPS" evidence="4">
    <location>
        <begin position="27"/>
        <end position="139"/>
    </location>
</feature>
<organism evidence="5 6">
    <name type="scientific">Aliarcobacter vitoriensis</name>
    <dbReference type="NCBI Taxonomy" id="2011099"/>
    <lineage>
        <taxon>Bacteria</taxon>
        <taxon>Pseudomonadati</taxon>
        <taxon>Campylobacterota</taxon>
        <taxon>Epsilonproteobacteria</taxon>
        <taxon>Campylobacterales</taxon>
        <taxon>Arcobacteraceae</taxon>
        <taxon>Aliarcobacter</taxon>
    </lineage>
</organism>
<comment type="caution">
    <text evidence="5">The sequence shown here is derived from an EMBL/GenBank/DDBJ whole genome shotgun (WGS) entry which is preliminary data.</text>
</comment>
<keyword evidence="3" id="KW-0732">Signal</keyword>
<keyword evidence="6" id="KW-1185">Reference proteome</keyword>
<dbReference type="InterPro" id="IPR011493">
    <property type="entry name" value="GLUG"/>
</dbReference>
<reference evidence="5 6" key="1">
    <citation type="submission" date="2017-10" db="EMBL/GenBank/DDBJ databases">
        <title>Genomics of the genus Arcobacter.</title>
        <authorList>
            <person name="Perez-Cataluna A."/>
            <person name="Figueras M.J."/>
        </authorList>
    </citation>
    <scope>NUCLEOTIDE SEQUENCE [LARGE SCALE GENOMIC DNA]</scope>
    <source>
        <strain evidence="5 6">CECT 9230</strain>
    </source>
</reference>
<dbReference type="InterPro" id="IPR008638">
    <property type="entry name" value="FhaB/CdiA-like_TPS"/>
</dbReference>
<dbReference type="NCBIfam" id="TIGR01901">
    <property type="entry name" value="adhes_NPXG"/>
    <property type="match status" value="1"/>
</dbReference>
<dbReference type="InterPro" id="IPR050909">
    <property type="entry name" value="Bact_Autotransporter_VF"/>
</dbReference>
<sequence length="1561" mass="165064">MYQNHEYKNRFRILKGGLISLVVASNLYSAPSSGTVVSGNATINQNGNTTNINQSSQKASINWQDFSISKNETVNFNQPNQNSITLNRVIGNEKSIIDGALNANGQVWILNSNGTLFGKNAKVNTSGLLVTTKELSDDDFQKGNYSFKGNSKESIENQGDINLNDKAYAVFVANSVINNGDIKVHKGTVHLTGADEFSITLNENQNISLKVTKGALNSLVENNNLIVANGGNVYLTTNAKNELLKGVVNNTGIIEANSLDDITGKTNEVILFAHGGTANIDGEIKAKNSFVETSGENLSVKDSFKITANKWLLDPVNMTIEANGGSDFNSGSVSATAIQNALAGTNLELQADNNITVNQNITWSTDKQLKLIADNINVNATINNTNSTNGGVYFNAANTTGKVVFGTNGKVIVNNINQMQLIETALNGKYELGRDIDASATKTDTAKWGTAGFNPIGNSANRFAGTFDGKGFTISNLYINRPTQDFVGLFGFTNNSATIKNIGLENINITGQSNVGGLVGLNDGTVENSYASGTVSGDSYVGGLVGDNVSTIANSYALGSVSIGTNSYIGGLVGVNRRIIENSYASGIVSSSSFVGGLVGENIGGTITNSYYDNATNTASMNDSAYGKTKIEIATALKSASSEWETDFSKGRGNGASGTAELPFLKNVTKLSNTWFEDGHGTEANPYTITNWIQLRNINHSNNVIRSYYFNLLNNIDRLTTGYIGNGEGWNPIGDATNVFTGTFDGLGHTISDLYINRPTQDYIGLFGYINNSATIKNIGLENLNIRGNNIVGGLVGGNFPSGTIENSYASGTVSGNNIVGGLVGGNFAFGKISNSYALGSVGGSGDGSNVGGLVGQNNGTISNSYASGIVVSESSFAGGLIGWNNGGIITNSYYDKETNQADMRDKTYHGKTKAEILSSFSNISGWGTTGGGASVSGYEVVLLPYLLGVTKDEYKSKSILFNGGFGTALNPYTITNWTQLQNINNSNIVTRGYYFNLLNNIDRSTAGYIGTGEGWNPIGNNDNRALFKFNGLGNTISDLYINRQNNLNEAGLFGHTQSGSNIQNIGLLNVNITGGSFTGGLVGVNYYTDITNSYVTGVITGNGIWIGGLAGANSGIILNSYASATVGGNGSEKGGLVGHNNKDGKITNSYASVSVGGTSSLGGLVGSNDGTITNSFYDKTKFSGNGVGAGIETGVTGLTTEEMSYGKIFKDASWDIVADSSVISSTPILKYDSVNNKYVWAIAPKTFTANLGNQSTTYNGLLQNLSSIYTSQAIFGTAGVNFKFVDVDNNDITAYKNAGTYSNIGVVSLDEFIVAGVGTKGTLTINKANLDIIANSNSLVYNGQTQSVNGYTFGENKLLGSDTEADLNLSGITTISSSKNVGTTKTNISGTSDNYNINVAQGTLNIIKKDISVTADNKNKKQGENNPNLTYVANGLIENDTLNGTLSTNATQNSEVGSYDIEKGSLDNPNYEIDFKKGKLIVEAKTETPKPETPNIQDVVDSIFHQIAQTTQIDNQRLNTNLNTQALSFNNKFGVEIVNGGINAPTKEEEARNFQNMINK</sequence>
<dbReference type="GO" id="GO:0005576">
    <property type="term" value="C:extracellular region"/>
    <property type="evidence" value="ECO:0007669"/>
    <property type="project" value="UniProtKB-SubCell"/>
</dbReference>
<dbReference type="Gene3D" id="3.30.160.710">
    <property type="match status" value="1"/>
</dbReference>
<dbReference type="InterPro" id="IPR012334">
    <property type="entry name" value="Pectin_lyas_fold"/>
</dbReference>
<evidence type="ECO:0000256" key="3">
    <source>
        <dbReference type="ARBA" id="ARBA00022729"/>
    </source>
</evidence>
<proteinExistence type="predicted"/>
<dbReference type="InterPro" id="IPR041286">
    <property type="entry name" value="MBG_2"/>
</dbReference>
<dbReference type="PANTHER" id="PTHR12338:SF8">
    <property type="entry name" value="HEME_HEMOPEXIN-BINDING PROTEIN"/>
    <property type="match status" value="1"/>
</dbReference>
<dbReference type="PANTHER" id="PTHR12338">
    <property type="entry name" value="AUTOTRANSPORTER"/>
    <property type="match status" value="1"/>
</dbReference>
<evidence type="ECO:0000313" key="6">
    <source>
        <dbReference type="Proteomes" id="UP000252669"/>
    </source>
</evidence>
<evidence type="ECO:0000259" key="4">
    <source>
        <dbReference type="SMART" id="SM00912"/>
    </source>
</evidence>
<dbReference type="Pfam" id="PF07581">
    <property type="entry name" value="Glug"/>
    <property type="match status" value="4"/>
</dbReference>
<dbReference type="EMBL" id="PDKB01000006">
    <property type="protein sequence ID" value="RBQ29372.1"/>
    <property type="molecule type" value="Genomic_DNA"/>
</dbReference>
<dbReference type="Pfam" id="PF18676">
    <property type="entry name" value="MBG_2"/>
    <property type="match status" value="1"/>
</dbReference>